<comment type="caution">
    <text evidence="14">The sequence shown here is derived from an EMBL/GenBank/DDBJ whole genome shotgun (WGS) entry which is preliminary data.</text>
</comment>
<feature type="domain" description="Anti-sigma K factor RskA C-terminal" evidence="13">
    <location>
        <begin position="111"/>
        <end position="253"/>
    </location>
</feature>
<sequence length="263" mass="27840">MTRTTTELHTLTGAYAVHALQPDEEAAFERHLGDCAACSVEVAELRATAARVGLALAEQPSPRMRAEVLHRIGEVRQEPPPRQQPPSDAPGTDTPRGLRRRAARTWPTFALAACLAVAAGFGGVAVWQYQRAEQAQESGQSAQNRAARLAEVLSAPDARTVPAKDLPGGGSGTVVVSRDQDRAAFVASRLPRAPEGKTYQLWYADHGTMRSAGLMDASSDDAWLLEGPLGRASGMGITVEPSGGSTKPTSEPVVLVNFPAQQA</sequence>
<evidence type="ECO:0000256" key="4">
    <source>
        <dbReference type="ARBA" id="ARBA00022692"/>
    </source>
</evidence>
<keyword evidence="8" id="KW-0804">Transcription</keyword>
<evidence type="ECO:0000313" key="15">
    <source>
        <dbReference type="Proteomes" id="UP000253507"/>
    </source>
</evidence>
<organism evidence="14 15">
    <name type="scientific">Streptomyces reniochalinae</name>
    <dbReference type="NCBI Taxonomy" id="2250578"/>
    <lineage>
        <taxon>Bacteria</taxon>
        <taxon>Bacillati</taxon>
        <taxon>Actinomycetota</taxon>
        <taxon>Actinomycetes</taxon>
        <taxon>Kitasatosporales</taxon>
        <taxon>Streptomycetaceae</taxon>
        <taxon>Streptomyces</taxon>
    </lineage>
</organism>
<accession>A0A367EDS8</accession>
<keyword evidence="4 12" id="KW-0812">Transmembrane</keyword>
<dbReference type="EMBL" id="QOIM01000040">
    <property type="protein sequence ID" value="RCG15795.1"/>
    <property type="molecule type" value="Genomic_DNA"/>
</dbReference>
<dbReference type="OrthoDB" id="153510at2"/>
<keyword evidence="3" id="KW-1003">Cell membrane</keyword>
<feature type="region of interest" description="Disordered" evidence="11">
    <location>
        <begin position="73"/>
        <end position="99"/>
    </location>
</feature>
<evidence type="ECO:0000313" key="14">
    <source>
        <dbReference type="EMBL" id="RCG15795.1"/>
    </source>
</evidence>
<reference evidence="14 15" key="1">
    <citation type="submission" date="2018-06" db="EMBL/GenBank/DDBJ databases">
        <title>Streptomyces reniochalinae sp. nov. and Streptomyces diacarnus sp. nov. from marine sponges.</title>
        <authorList>
            <person name="Li L."/>
        </authorList>
    </citation>
    <scope>NUCLEOTIDE SEQUENCE [LARGE SCALE GENOMIC DNA]</scope>
    <source>
        <strain evidence="14 15">LHW50302</strain>
    </source>
</reference>
<dbReference type="InterPro" id="IPR018764">
    <property type="entry name" value="RskA_C"/>
</dbReference>
<dbReference type="PANTHER" id="PTHR37461">
    <property type="entry name" value="ANTI-SIGMA-K FACTOR RSKA"/>
    <property type="match status" value="1"/>
</dbReference>
<feature type="transmembrane region" description="Helical" evidence="12">
    <location>
        <begin position="106"/>
        <end position="127"/>
    </location>
</feature>
<evidence type="ECO:0000256" key="11">
    <source>
        <dbReference type="SAM" id="MobiDB-lite"/>
    </source>
</evidence>
<evidence type="ECO:0000256" key="3">
    <source>
        <dbReference type="ARBA" id="ARBA00022475"/>
    </source>
</evidence>
<dbReference type="AlphaFoldDB" id="A0A367EDS8"/>
<dbReference type="GO" id="GO:0005886">
    <property type="term" value="C:plasma membrane"/>
    <property type="evidence" value="ECO:0007669"/>
    <property type="project" value="UniProtKB-SubCell"/>
</dbReference>
<protein>
    <recommendedName>
        <fullName evidence="10">Regulator of SigK</fullName>
    </recommendedName>
    <alternativeName>
        <fullName evidence="9">Sigma-K anti-sigma factor RskA</fullName>
    </alternativeName>
</protein>
<dbReference type="Pfam" id="PF10099">
    <property type="entry name" value="RskA_C"/>
    <property type="match status" value="1"/>
</dbReference>
<proteinExistence type="predicted"/>
<gene>
    <name evidence="14" type="ORF">DQ392_22245</name>
</gene>
<evidence type="ECO:0000256" key="2">
    <source>
        <dbReference type="ARBA" id="ARBA00004236"/>
    </source>
</evidence>
<evidence type="ECO:0000256" key="8">
    <source>
        <dbReference type="ARBA" id="ARBA00023163"/>
    </source>
</evidence>
<evidence type="ECO:0000256" key="7">
    <source>
        <dbReference type="ARBA" id="ARBA00023136"/>
    </source>
</evidence>
<keyword evidence="7 12" id="KW-0472">Membrane</keyword>
<dbReference type="GO" id="GO:0006417">
    <property type="term" value="P:regulation of translation"/>
    <property type="evidence" value="ECO:0007669"/>
    <property type="project" value="TreeGrafter"/>
</dbReference>
<keyword evidence="6" id="KW-0805">Transcription regulation</keyword>
<dbReference type="InterPro" id="IPR041916">
    <property type="entry name" value="Anti_sigma_zinc_sf"/>
</dbReference>
<evidence type="ECO:0000256" key="6">
    <source>
        <dbReference type="ARBA" id="ARBA00023015"/>
    </source>
</evidence>
<dbReference type="InterPro" id="IPR051474">
    <property type="entry name" value="Anti-sigma-K/W_factor"/>
</dbReference>
<evidence type="ECO:0000256" key="1">
    <source>
        <dbReference type="ARBA" id="ARBA00004167"/>
    </source>
</evidence>
<dbReference type="Proteomes" id="UP000253507">
    <property type="component" value="Unassembled WGS sequence"/>
</dbReference>
<comment type="subcellular location">
    <subcellularLocation>
        <location evidence="2">Cell membrane</location>
    </subcellularLocation>
    <subcellularLocation>
        <location evidence="1">Membrane</location>
        <topology evidence="1">Single-pass membrane protein</topology>
    </subcellularLocation>
</comment>
<evidence type="ECO:0000256" key="5">
    <source>
        <dbReference type="ARBA" id="ARBA00022989"/>
    </source>
</evidence>
<dbReference type="Gene3D" id="1.10.10.1320">
    <property type="entry name" value="Anti-sigma factor, zinc-finger domain"/>
    <property type="match status" value="1"/>
</dbReference>
<evidence type="ECO:0000259" key="13">
    <source>
        <dbReference type="Pfam" id="PF10099"/>
    </source>
</evidence>
<name>A0A367EDS8_9ACTN</name>
<evidence type="ECO:0000256" key="10">
    <source>
        <dbReference type="ARBA" id="ARBA00030803"/>
    </source>
</evidence>
<evidence type="ECO:0000256" key="12">
    <source>
        <dbReference type="SAM" id="Phobius"/>
    </source>
</evidence>
<dbReference type="GO" id="GO:0016989">
    <property type="term" value="F:sigma factor antagonist activity"/>
    <property type="evidence" value="ECO:0007669"/>
    <property type="project" value="TreeGrafter"/>
</dbReference>
<dbReference type="RefSeq" id="WP_114017462.1">
    <property type="nucleotide sequence ID" value="NZ_QOIM01000040.1"/>
</dbReference>
<dbReference type="PANTHER" id="PTHR37461:SF1">
    <property type="entry name" value="ANTI-SIGMA-K FACTOR RSKA"/>
    <property type="match status" value="1"/>
</dbReference>
<keyword evidence="15" id="KW-1185">Reference proteome</keyword>
<evidence type="ECO:0000256" key="9">
    <source>
        <dbReference type="ARBA" id="ARBA00029829"/>
    </source>
</evidence>
<keyword evidence="5 12" id="KW-1133">Transmembrane helix</keyword>